<evidence type="ECO:0000256" key="6">
    <source>
        <dbReference type="ARBA" id="ARBA00022687"/>
    </source>
</evidence>
<dbReference type="GO" id="GO:0005615">
    <property type="term" value="C:extracellular space"/>
    <property type="evidence" value="ECO:0007669"/>
    <property type="project" value="TreeGrafter"/>
</dbReference>
<dbReference type="GO" id="GO:0007517">
    <property type="term" value="P:muscle organ development"/>
    <property type="evidence" value="ECO:0007669"/>
    <property type="project" value="UniProtKB-ARBA"/>
</dbReference>
<reference evidence="10 11" key="1">
    <citation type="journal article" date="2023" name="Insect Mol. Biol.">
        <title>Genome sequencing provides insights into the evolution of gene families encoding plant cell wall-degrading enzymes in longhorned beetles.</title>
        <authorList>
            <person name="Shin N.R."/>
            <person name="Okamura Y."/>
            <person name="Kirsch R."/>
            <person name="Pauchet Y."/>
        </authorList>
    </citation>
    <scope>NUCLEOTIDE SEQUENCE [LARGE SCALE GENOMIC DNA]</scope>
    <source>
        <strain evidence="10">EAD_L_NR</strain>
    </source>
</reference>
<evidence type="ECO:0000256" key="7">
    <source>
        <dbReference type="ARBA" id="ARBA00023157"/>
    </source>
</evidence>
<dbReference type="AlphaFoldDB" id="A0AAV8W4E7"/>
<keyword evidence="6 9" id="KW-0879">Wnt signaling pathway</keyword>
<dbReference type="GO" id="GO:0030182">
    <property type="term" value="P:neuron differentiation"/>
    <property type="evidence" value="ECO:0007669"/>
    <property type="project" value="TreeGrafter"/>
</dbReference>
<dbReference type="GO" id="GO:0045165">
    <property type="term" value="P:cell fate commitment"/>
    <property type="evidence" value="ECO:0007669"/>
    <property type="project" value="TreeGrafter"/>
</dbReference>
<dbReference type="Pfam" id="PF00110">
    <property type="entry name" value="wnt"/>
    <property type="match status" value="1"/>
</dbReference>
<comment type="similarity">
    <text evidence="2 9">Belongs to the Wnt family.</text>
</comment>
<comment type="caution">
    <text evidence="10">The sequence shown here is derived from an EMBL/GenBank/DDBJ whole genome shotgun (WGS) entry which is preliminary data.</text>
</comment>
<dbReference type="InterPro" id="IPR005817">
    <property type="entry name" value="Wnt"/>
</dbReference>
<dbReference type="PROSITE" id="PS00246">
    <property type="entry name" value="WNT1"/>
    <property type="match status" value="1"/>
</dbReference>
<dbReference type="EMBL" id="JANEYG010000013">
    <property type="protein sequence ID" value="KAJ8920816.1"/>
    <property type="molecule type" value="Genomic_DNA"/>
</dbReference>
<gene>
    <name evidence="10" type="ORF">NQ315_004957</name>
</gene>
<evidence type="ECO:0000313" key="11">
    <source>
        <dbReference type="Proteomes" id="UP001159042"/>
    </source>
</evidence>
<evidence type="ECO:0000256" key="5">
    <source>
        <dbReference type="ARBA" id="ARBA00022530"/>
    </source>
</evidence>
<proteinExistence type="inferred from homology"/>
<sequence length="185" mass="21413">MTGSPKKTDKTVVSNNMQVKCKCHGMSGSCELKTCWRAAPDIRVIGKTLKERYRSAILVDQTNLGKKSLRKFNVVNQKKRRQQTRLKQWTPRKNKHKRDLSYDLLYYQKSPNFCERDHALDVQGTAGRLCNRTSIGSDGCSNLCCGRGYNLIKQRRIERCNCKFHWCCHVECQTCSIEEWISACK</sequence>
<organism evidence="10 11">
    <name type="scientific">Exocentrus adspersus</name>
    <dbReference type="NCBI Taxonomy" id="1586481"/>
    <lineage>
        <taxon>Eukaryota</taxon>
        <taxon>Metazoa</taxon>
        <taxon>Ecdysozoa</taxon>
        <taxon>Arthropoda</taxon>
        <taxon>Hexapoda</taxon>
        <taxon>Insecta</taxon>
        <taxon>Pterygota</taxon>
        <taxon>Neoptera</taxon>
        <taxon>Endopterygota</taxon>
        <taxon>Coleoptera</taxon>
        <taxon>Polyphaga</taxon>
        <taxon>Cucujiformia</taxon>
        <taxon>Chrysomeloidea</taxon>
        <taxon>Cerambycidae</taxon>
        <taxon>Lamiinae</taxon>
        <taxon>Acanthocinini</taxon>
        <taxon>Exocentrus</taxon>
    </lineage>
</organism>
<dbReference type="Gene3D" id="3.30.2460.20">
    <property type="match status" value="1"/>
</dbReference>
<keyword evidence="4" id="KW-0964">Secreted</keyword>
<keyword evidence="11" id="KW-1185">Reference proteome</keyword>
<evidence type="ECO:0000256" key="1">
    <source>
        <dbReference type="ARBA" id="ARBA00004498"/>
    </source>
</evidence>
<evidence type="ECO:0000256" key="3">
    <source>
        <dbReference type="ARBA" id="ARBA00022473"/>
    </source>
</evidence>
<comment type="function">
    <text evidence="9">Ligand for members of the frizzled family of seven transmembrane receptors.</text>
</comment>
<dbReference type="GO" id="GO:0005109">
    <property type="term" value="F:frizzled binding"/>
    <property type="evidence" value="ECO:0007669"/>
    <property type="project" value="TreeGrafter"/>
</dbReference>
<dbReference type="FunFam" id="3.30.2460.20:FF:000001">
    <property type="entry name" value="Wnt homolog"/>
    <property type="match status" value="1"/>
</dbReference>
<dbReference type="PANTHER" id="PTHR12027:SF98">
    <property type="entry name" value="PROTEIN WNT"/>
    <property type="match status" value="1"/>
</dbReference>
<dbReference type="GO" id="GO:0060070">
    <property type="term" value="P:canonical Wnt signaling pathway"/>
    <property type="evidence" value="ECO:0007669"/>
    <property type="project" value="TreeGrafter"/>
</dbReference>
<name>A0AAV8W4E7_9CUCU</name>
<dbReference type="InterPro" id="IPR018161">
    <property type="entry name" value="Wnt_CS"/>
</dbReference>
<dbReference type="GO" id="GO:0005125">
    <property type="term" value="F:cytokine activity"/>
    <property type="evidence" value="ECO:0007669"/>
    <property type="project" value="TreeGrafter"/>
</dbReference>
<comment type="subcellular location">
    <subcellularLocation>
        <location evidence="1 9">Secreted</location>
        <location evidence="1 9">Extracellular space</location>
        <location evidence="1 9">Extracellular matrix</location>
    </subcellularLocation>
</comment>
<evidence type="ECO:0000256" key="9">
    <source>
        <dbReference type="RuleBase" id="RU003500"/>
    </source>
</evidence>
<accession>A0AAV8W4E7</accession>
<keyword evidence="5" id="KW-0272">Extracellular matrix</keyword>
<dbReference type="GO" id="GO:0060560">
    <property type="term" value="P:developmental growth involved in morphogenesis"/>
    <property type="evidence" value="ECO:0007669"/>
    <property type="project" value="UniProtKB-ARBA"/>
</dbReference>
<dbReference type="PANTHER" id="PTHR12027">
    <property type="entry name" value="WNT RELATED"/>
    <property type="match status" value="1"/>
</dbReference>
<evidence type="ECO:0000256" key="2">
    <source>
        <dbReference type="ARBA" id="ARBA00005683"/>
    </source>
</evidence>
<dbReference type="Proteomes" id="UP001159042">
    <property type="component" value="Unassembled WGS sequence"/>
</dbReference>
<evidence type="ECO:0000256" key="8">
    <source>
        <dbReference type="ARBA" id="ARBA00023288"/>
    </source>
</evidence>
<keyword evidence="8" id="KW-0449">Lipoprotein</keyword>
<protein>
    <recommendedName>
        <fullName evidence="9">Protein Wnt</fullName>
    </recommendedName>
</protein>
<evidence type="ECO:0000313" key="10">
    <source>
        <dbReference type="EMBL" id="KAJ8920816.1"/>
    </source>
</evidence>
<keyword evidence="7" id="KW-1015">Disulfide bond</keyword>
<dbReference type="PRINTS" id="PR01349">
    <property type="entry name" value="WNTPROTEIN"/>
</dbReference>
<dbReference type="GO" id="GO:0000902">
    <property type="term" value="P:cell morphogenesis"/>
    <property type="evidence" value="ECO:0007669"/>
    <property type="project" value="UniProtKB-ARBA"/>
</dbReference>
<dbReference type="InterPro" id="IPR043158">
    <property type="entry name" value="Wnt_C"/>
</dbReference>
<keyword evidence="3 9" id="KW-0217">Developmental protein</keyword>
<evidence type="ECO:0000256" key="4">
    <source>
        <dbReference type="ARBA" id="ARBA00022525"/>
    </source>
</evidence>
<dbReference type="SMART" id="SM00097">
    <property type="entry name" value="WNT1"/>
    <property type="match status" value="1"/>
</dbReference>